<dbReference type="RefSeq" id="XP_024885574.1">
    <property type="nucleotide sequence ID" value="XM_025029806.1"/>
</dbReference>
<dbReference type="GeneID" id="112463400"/>
<dbReference type="AlphaFoldDB" id="A0A6J1QSW4"/>
<dbReference type="Proteomes" id="UP000504618">
    <property type="component" value="Unplaced"/>
</dbReference>
<organism evidence="1 2">
    <name type="scientific">Temnothorax curvispinosus</name>
    <dbReference type="NCBI Taxonomy" id="300111"/>
    <lineage>
        <taxon>Eukaryota</taxon>
        <taxon>Metazoa</taxon>
        <taxon>Ecdysozoa</taxon>
        <taxon>Arthropoda</taxon>
        <taxon>Hexapoda</taxon>
        <taxon>Insecta</taxon>
        <taxon>Pterygota</taxon>
        <taxon>Neoptera</taxon>
        <taxon>Endopterygota</taxon>
        <taxon>Hymenoptera</taxon>
        <taxon>Apocrita</taxon>
        <taxon>Aculeata</taxon>
        <taxon>Formicoidea</taxon>
        <taxon>Formicidae</taxon>
        <taxon>Myrmicinae</taxon>
        <taxon>Temnothorax</taxon>
    </lineage>
</organism>
<gene>
    <name evidence="2" type="primary">LOC112463400</name>
</gene>
<reference evidence="2" key="1">
    <citation type="submission" date="2025-08" db="UniProtKB">
        <authorList>
            <consortium name="RefSeq"/>
        </authorList>
    </citation>
    <scope>IDENTIFICATION</scope>
    <source>
        <tissue evidence="2">Whole body</tissue>
    </source>
</reference>
<sequence>MVDCKLEDPSVTFYSDSGIVVGLTPLRFGPSSGLQLCTAGLVAPAGSARLWTASGSPFVGDLGTPTDTWIEKVTALGSSKRITLRYSCTMSRCQKRVFISEFRGINVYYAPCTTRDRSSVLGSMSRSRG</sequence>
<name>A0A6J1QSW4_9HYME</name>
<evidence type="ECO:0000313" key="1">
    <source>
        <dbReference type="Proteomes" id="UP000504618"/>
    </source>
</evidence>
<protein>
    <submittedName>
        <fullName evidence="2">Uncharacterized protein LOC112463400</fullName>
    </submittedName>
</protein>
<accession>A0A6J1QSW4</accession>
<keyword evidence="1" id="KW-1185">Reference proteome</keyword>
<evidence type="ECO:0000313" key="2">
    <source>
        <dbReference type="RefSeq" id="XP_024885574.1"/>
    </source>
</evidence>
<proteinExistence type="predicted"/>